<dbReference type="GeneID" id="16995589"/>
<dbReference type="InterPro" id="IPR004651">
    <property type="entry name" value="HisF"/>
</dbReference>
<dbReference type="HAMAP" id="MF_01013">
    <property type="entry name" value="HisF"/>
    <property type="match status" value="1"/>
</dbReference>
<dbReference type="EC" id="4.3.2.10" evidence="6"/>
<dbReference type="RefSeq" id="XP_005537509.1">
    <property type="nucleotide sequence ID" value="XM_005537452.1"/>
</dbReference>
<comment type="similarity">
    <text evidence="4 14">Belongs to the HisA/HisF family.</text>
</comment>
<evidence type="ECO:0000256" key="3">
    <source>
        <dbReference type="ARBA" id="ARBA00005091"/>
    </source>
</evidence>
<dbReference type="InterPro" id="IPR013785">
    <property type="entry name" value="Aldolase_TIM"/>
</dbReference>
<evidence type="ECO:0000256" key="7">
    <source>
        <dbReference type="ARBA" id="ARBA00022490"/>
    </source>
</evidence>
<dbReference type="InterPro" id="IPR006062">
    <property type="entry name" value="His_biosynth"/>
</dbReference>
<evidence type="ECO:0000256" key="1">
    <source>
        <dbReference type="ARBA" id="ARBA00004229"/>
    </source>
</evidence>
<accession>M1VJH6</accession>
<dbReference type="eggNOG" id="KOG0623">
    <property type="taxonomic scope" value="Eukaryota"/>
</dbReference>
<dbReference type="Gramene" id="CMO097CT">
    <property type="protein sequence ID" value="CMO097CT"/>
    <property type="gene ID" value="CMO097C"/>
</dbReference>
<evidence type="ECO:0000256" key="13">
    <source>
        <dbReference type="ARBA" id="ARBA00047838"/>
    </source>
</evidence>
<dbReference type="UniPathway" id="UPA00031">
    <property type="reaction ID" value="UER00010"/>
</dbReference>
<dbReference type="PANTHER" id="PTHR21235">
    <property type="entry name" value="IMIDAZOLE GLYCEROL PHOSPHATE SYNTHASE SUBUNIT HISF/H IGP SYNTHASE SUBUNIT HISF/H"/>
    <property type="match status" value="1"/>
</dbReference>
<evidence type="ECO:0000256" key="6">
    <source>
        <dbReference type="ARBA" id="ARBA00012809"/>
    </source>
</evidence>
<dbReference type="InterPro" id="IPR050064">
    <property type="entry name" value="IGPS_HisA/HisF"/>
</dbReference>
<comment type="subunit">
    <text evidence="5">Heterodimer of HisH and HisF.</text>
</comment>
<dbReference type="Pfam" id="PF00977">
    <property type="entry name" value="His_biosynth"/>
    <property type="match status" value="1"/>
</dbReference>
<keyword evidence="8 14" id="KW-0028">Amino-acid biosynthesis</keyword>
<dbReference type="SUPFAM" id="SSF51366">
    <property type="entry name" value="Ribulose-phoshate binding barrel"/>
    <property type="match status" value="1"/>
</dbReference>
<evidence type="ECO:0000256" key="4">
    <source>
        <dbReference type="ARBA" id="ARBA00009667"/>
    </source>
</evidence>
<evidence type="ECO:0000256" key="8">
    <source>
        <dbReference type="ARBA" id="ARBA00022605"/>
    </source>
</evidence>
<dbReference type="GO" id="GO:0000107">
    <property type="term" value="F:imidazoleglycerol-phosphate synthase activity"/>
    <property type="evidence" value="ECO:0007669"/>
    <property type="project" value="InterPro"/>
</dbReference>
<gene>
    <name evidence="15" type="ORF">CYME_CMO097C</name>
</gene>
<dbReference type="GO" id="GO:0000105">
    <property type="term" value="P:L-histidine biosynthetic process"/>
    <property type="evidence" value="ECO:0007669"/>
    <property type="project" value="UniProtKB-UniPathway"/>
</dbReference>
<dbReference type="HOGENOM" id="CLU_048577_4_0_1"/>
<keyword evidence="9 14" id="KW-0368">Histidine biosynthesis</keyword>
<proteinExistence type="inferred from homology"/>
<dbReference type="Proteomes" id="UP000007014">
    <property type="component" value="Chromosome 15"/>
</dbReference>
<dbReference type="AlphaFoldDB" id="M1VJH6"/>
<protein>
    <recommendedName>
        <fullName evidence="6">imidazole glycerol-phosphate synthase</fullName>
        <ecNumber evidence="6">4.3.2.10</ecNumber>
    </recommendedName>
    <alternativeName>
        <fullName evidence="12">IGP synthase cyclase subunit</fullName>
    </alternativeName>
</protein>
<evidence type="ECO:0000313" key="15">
    <source>
        <dbReference type="EMBL" id="BAM81473.1"/>
    </source>
</evidence>
<keyword evidence="10" id="KW-0456">Lyase</keyword>
<dbReference type="FunFam" id="3.20.20.70:FF:000006">
    <property type="entry name" value="Imidazole glycerol phosphate synthase subunit HisF"/>
    <property type="match status" value="1"/>
</dbReference>
<comment type="catalytic activity">
    <reaction evidence="13">
        <text>5-[(5-phospho-1-deoxy-D-ribulos-1-ylimino)methylamino]-1-(5-phospho-beta-D-ribosyl)imidazole-4-carboxamide + L-glutamine = D-erythro-1-(imidazol-4-yl)glycerol 3-phosphate + 5-amino-1-(5-phospho-beta-D-ribosyl)imidazole-4-carboxamide + L-glutamate + H(+)</text>
        <dbReference type="Rhea" id="RHEA:24793"/>
        <dbReference type="ChEBI" id="CHEBI:15378"/>
        <dbReference type="ChEBI" id="CHEBI:29985"/>
        <dbReference type="ChEBI" id="CHEBI:58278"/>
        <dbReference type="ChEBI" id="CHEBI:58359"/>
        <dbReference type="ChEBI" id="CHEBI:58475"/>
        <dbReference type="ChEBI" id="CHEBI:58525"/>
        <dbReference type="EC" id="4.3.2.10"/>
    </reaction>
</comment>
<name>M1VJH6_CYAM1</name>
<organism evidence="15 16">
    <name type="scientific">Cyanidioschyzon merolae (strain NIES-3377 / 10D)</name>
    <name type="common">Unicellular red alga</name>
    <dbReference type="NCBI Taxonomy" id="280699"/>
    <lineage>
        <taxon>Eukaryota</taxon>
        <taxon>Rhodophyta</taxon>
        <taxon>Bangiophyceae</taxon>
        <taxon>Cyanidiales</taxon>
        <taxon>Cyanidiaceae</taxon>
        <taxon>Cyanidioschyzon</taxon>
    </lineage>
</organism>
<keyword evidence="16" id="KW-1185">Reference proteome</keyword>
<dbReference type="Gene3D" id="3.20.20.70">
    <property type="entry name" value="Aldolase class I"/>
    <property type="match status" value="1"/>
</dbReference>
<dbReference type="EMBL" id="AP006497">
    <property type="protein sequence ID" value="BAM81473.1"/>
    <property type="molecule type" value="Genomic_DNA"/>
</dbReference>
<dbReference type="InterPro" id="IPR011060">
    <property type="entry name" value="RibuloseP-bd_barrel"/>
</dbReference>
<dbReference type="NCBIfam" id="TIGR00735">
    <property type="entry name" value="hisF"/>
    <property type="match status" value="1"/>
</dbReference>
<dbReference type="PANTHER" id="PTHR21235:SF2">
    <property type="entry name" value="IMIDAZOLE GLYCEROL PHOSPHATE SYNTHASE HISHF"/>
    <property type="match status" value="1"/>
</dbReference>
<evidence type="ECO:0000313" key="16">
    <source>
        <dbReference type="Proteomes" id="UP000007014"/>
    </source>
</evidence>
<evidence type="ECO:0000256" key="11">
    <source>
        <dbReference type="ARBA" id="ARBA00025475"/>
    </source>
</evidence>
<comment type="subcellular location">
    <subcellularLocation>
        <location evidence="2">Cytoplasm</location>
    </subcellularLocation>
    <subcellularLocation>
        <location evidence="1">Plastid</location>
        <location evidence="1">Chloroplast</location>
    </subcellularLocation>
</comment>
<comment type="function">
    <text evidence="11">IGPS catalyzes the conversion of PRFAR and glutamine to IGP, AICAR and glutamate. The HisF subunit catalyzes the cyclization activity that produces IGP and AICAR from PRFAR using the ammonia provided by the HisH subunit.</text>
</comment>
<evidence type="ECO:0000256" key="12">
    <source>
        <dbReference type="ARBA" id="ARBA00030264"/>
    </source>
</evidence>
<dbReference type="GO" id="GO:0016829">
    <property type="term" value="F:lyase activity"/>
    <property type="evidence" value="ECO:0007669"/>
    <property type="project" value="UniProtKB-KW"/>
</dbReference>
<dbReference type="GO" id="GO:0009507">
    <property type="term" value="C:chloroplast"/>
    <property type="evidence" value="ECO:0007669"/>
    <property type="project" value="UniProtKB-SubCell"/>
</dbReference>
<reference evidence="15 16" key="2">
    <citation type="journal article" date="2007" name="BMC Biol.">
        <title>A 100%-complete sequence reveals unusually simple genomic features in the hot-spring red alga Cyanidioschyzon merolae.</title>
        <authorList>
            <person name="Nozaki H."/>
            <person name="Takano H."/>
            <person name="Misumi O."/>
            <person name="Terasawa K."/>
            <person name="Matsuzaki M."/>
            <person name="Maruyama S."/>
            <person name="Nishida K."/>
            <person name="Yagisawa F."/>
            <person name="Yoshida Y."/>
            <person name="Fujiwara T."/>
            <person name="Takio S."/>
            <person name="Tamura K."/>
            <person name="Chung S.J."/>
            <person name="Nakamura S."/>
            <person name="Kuroiwa H."/>
            <person name="Tanaka K."/>
            <person name="Sato N."/>
            <person name="Kuroiwa T."/>
        </authorList>
    </citation>
    <scope>NUCLEOTIDE SEQUENCE [LARGE SCALE GENOMIC DNA]</scope>
    <source>
        <strain evidence="15 16">10D</strain>
    </source>
</reference>
<evidence type="ECO:0000256" key="5">
    <source>
        <dbReference type="ARBA" id="ARBA00011152"/>
    </source>
</evidence>
<dbReference type="OrthoDB" id="10254903at2759"/>
<dbReference type="KEGG" id="cme:CYME_CMO097C"/>
<comment type="pathway">
    <text evidence="3">Amino-acid biosynthesis; L-histidine biosynthesis; L-histidine from 5-phospho-alpha-D-ribose 1-diphosphate: step 5/9.</text>
</comment>
<keyword evidence="7" id="KW-0963">Cytoplasm</keyword>
<sequence length="351" mass="37315">MASALPRCRRTVNTRCSRKCPALGFSLCLRLPIERQSTWRASVGAWQLRCCAAFGRGSGGRASRAARTVQCLAAASSSPLSTTTILSVDEQLEPQERISGPAKRIIPCLDVKDGRVVKGINFVNLRDAGDPVEQARVYYEDGADELVFLDISATPNGHETTLRVVEQVAGSIFIPLTVGGGIRTVEDARRTLLSGADKVAINSAAVARPELLQECAYQLGKANIVLAIDAKRRSPGKWEVYVAGGRKPTGIDAVEWAQRGSELGAGEILLTSMDADGTLAGFDLELTRAVVDAVCVPVIASGGAGTMQHFVDAVTQGGASAALAASLFHDNTIRIPDLKQYMKNQGVLVRL</sequence>
<dbReference type="OMA" id="WEVYIHG"/>
<evidence type="ECO:0000256" key="2">
    <source>
        <dbReference type="ARBA" id="ARBA00004496"/>
    </source>
</evidence>
<dbReference type="STRING" id="280699.M1VJH6"/>
<reference evidence="15 16" key="1">
    <citation type="journal article" date="2004" name="Nature">
        <title>Genome sequence of the ultrasmall unicellular red alga Cyanidioschyzon merolae 10D.</title>
        <authorList>
            <person name="Matsuzaki M."/>
            <person name="Misumi O."/>
            <person name="Shin-i T."/>
            <person name="Maruyama S."/>
            <person name="Takahara M."/>
            <person name="Miyagishima S."/>
            <person name="Mori T."/>
            <person name="Nishida K."/>
            <person name="Yagisawa F."/>
            <person name="Nishida K."/>
            <person name="Yoshida Y."/>
            <person name="Nishimura Y."/>
            <person name="Nakao S."/>
            <person name="Kobayashi T."/>
            <person name="Momoyama Y."/>
            <person name="Higashiyama T."/>
            <person name="Minoda A."/>
            <person name="Sano M."/>
            <person name="Nomoto H."/>
            <person name="Oishi K."/>
            <person name="Hayashi H."/>
            <person name="Ohta F."/>
            <person name="Nishizaka S."/>
            <person name="Haga S."/>
            <person name="Miura S."/>
            <person name="Morishita T."/>
            <person name="Kabeya Y."/>
            <person name="Terasawa K."/>
            <person name="Suzuki Y."/>
            <person name="Ishii Y."/>
            <person name="Asakawa S."/>
            <person name="Takano H."/>
            <person name="Ohta N."/>
            <person name="Kuroiwa H."/>
            <person name="Tanaka K."/>
            <person name="Shimizu N."/>
            <person name="Sugano S."/>
            <person name="Sato N."/>
            <person name="Nozaki H."/>
            <person name="Ogasawara N."/>
            <person name="Kohara Y."/>
            <person name="Kuroiwa T."/>
        </authorList>
    </citation>
    <scope>NUCLEOTIDE SEQUENCE [LARGE SCALE GENOMIC DNA]</scope>
    <source>
        <strain evidence="15 16">10D</strain>
    </source>
</reference>
<dbReference type="CDD" id="cd04731">
    <property type="entry name" value="HisF"/>
    <property type="match status" value="1"/>
</dbReference>
<evidence type="ECO:0000256" key="10">
    <source>
        <dbReference type="ARBA" id="ARBA00023239"/>
    </source>
</evidence>
<evidence type="ECO:0000256" key="9">
    <source>
        <dbReference type="ARBA" id="ARBA00023102"/>
    </source>
</evidence>
<evidence type="ECO:0000256" key="14">
    <source>
        <dbReference type="RuleBase" id="RU003657"/>
    </source>
</evidence>